<evidence type="ECO:0000313" key="5">
    <source>
        <dbReference type="Proteomes" id="UP001342826"/>
    </source>
</evidence>
<accession>A0ABU6NZC3</accession>
<dbReference type="GeneID" id="301141648"/>
<dbReference type="InterPro" id="IPR015421">
    <property type="entry name" value="PyrdxlP-dep_Trfase_major"/>
</dbReference>
<dbReference type="InterPro" id="IPR016454">
    <property type="entry name" value="Cysteine_dSase"/>
</dbReference>
<dbReference type="RefSeq" id="WP_066230947.1">
    <property type="nucleotide sequence ID" value="NZ_JARTFQ010000007.1"/>
</dbReference>
<organism evidence="4 5">
    <name type="scientific">Metabacillus fastidiosus</name>
    <dbReference type="NCBI Taxonomy" id="1458"/>
    <lineage>
        <taxon>Bacteria</taxon>
        <taxon>Bacillati</taxon>
        <taxon>Bacillota</taxon>
        <taxon>Bacilli</taxon>
        <taxon>Bacillales</taxon>
        <taxon>Bacillaceae</taxon>
        <taxon>Metabacillus</taxon>
    </lineage>
</organism>
<dbReference type="Pfam" id="PF00266">
    <property type="entry name" value="Aminotran_5"/>
    <property type="match status" value="1"/>
</dbReference>
<dbReference type="InterPro" id="IPR000192">
    <property type="entry name" value="Aminotrans_V_dom"/>
</dbReference>
<dbReference type="PIRSF" id="PIRSF005572">
    <property type="entry name" value="NifS"/>
    <property type="match status" value="1"/>
</dbReference>
<gene>
    <name evidence="4" type="ORF">P9271_07690</name>
</gene>
<dbReference type="Gene3D" id="3.40.640.10">
    <property type="entry name" value="Type I PLP-dependent aspartate aminotransferase-like (Major domain)"/>
    <property type="match status" value="1"/>
</dbReference>
<dbReference type="SUPFAM" id="SSF53383">
    <property type="entry name" value="PLP-dependent transferases"/>
    <property type="match status" value="1"/>
</dbReference>
<comment type="cofactor">
    <cofactor evidence="1">
        <name>pyridoxal 5'-phosphate</name>
        <dbReference type="ChEBI" id="CHEBI:597326"/>
    </cofactor>
</comment>
<name>A0ABU6NZC3_9BACI</name>
<protein>
    <submittedName>
        <fullName evidence="4">Cysteine desulfurase family protein</fullName>
    </submittedName>
</protein>
<evidence type="ECO:0000256" key="1">
    <source>
        <dbReference type="ARBA" id="ARBA00001933"/>
    </source>
</evidence>
<dbReference type="Gene3D" id="1.10.260.50">
    <property type="match status" value="1"/>
</dbReference>
<feature type="domain" description="Aminotransferase class V" evidence="3">
    <location>
        <begin position="3"/>
        <end position="359"/>
    </location>
</feature>
<dbReference type="InterPro" id="IPR015424">
    <property type="entry name" value="PyrdxlP-dep_Trfase"/>
</dbReference>
<dbReference type="PANTHER" id="PTHR11601">
    <property type="entry name" value="CYSTEINE DESULFURYLASE FAMILY MEMBER"/>
    <property type="match status" value="1"/>
</dbReference>
<dbReference type="PANTHER" id="PTHR11601:SF50">
    <property type="entry name" value="CYSTEINE DESULFURASE ISCS 2-RELATED"/>
    <property type="match status" value="1"/>
</dbReference>
<dbReference type="EMBL" id="JARTFS010000005">
    <property type="protein sequence ID" value="MED4401216.1"/>
    <property type="molecule type" value="Genomic_DNA"/>
</dbReference>
<dbReference type="Proteomes" id="UP001342826">
    <property type="component" value="Unassembled WGS sequence"/>
</dbReference>
<sequence>MLYLDNSATTMPFKEVISTYGVVAEKYFANPSSLHRLGGEAEHLLNEARRQVSELLQTEQNEIIFTSGGTESNNLAIKGAAFANKHRGNHLITSEIEHPSVLEAFKQLEQFHGFTVTYIPVNEEGAVSVKKIEKEIRPDTILVSIMHVNNEVGTIQPIEEIGEIIKKYPQILFHVDHVQGITKVPLEFKKANIDLCSISGHKFHGLNGTGVLFVKKGVKLIPLLSGGQQEMMFRSGTESLAGNVSLAKALRLATELGAKHRARLKDVQLKLIKELQKIPEVVINTNEHHSAPHIVNFSVPGIKSEVLVHYFEEQNIFVSTTSACSSKRKNVSQVLLAMNKDEQIANSSIRVSFSFEQDEQFIFHFITVLKDGILKLMKVMRS</sequence>
<proteinExistence type="predicted"/>
<dbReference type="InterPro" id="IPR015422">
    <property type="entry name" value="PyrdxlP-dep_Trfase_small"/>
</dbReference>
<evidence type="ECO:0000259" key="3">
    <source>
        <dbReference type="Pfam" id="PF00266"/>
    </source>
</evidence>
<reference evidence="4 5" key="1">
    <citation type="submission" date="2023-03" db="EMBL/GenBank/DDBJ databases">
        <title>Bacillus Genome Sequencing.</title>
        <authorList>
            <person name="Dunlap C."/>
        </authorList>
    </citation>
    <scope>NUCLEOTIDE SEQUENCE [LARGE SCALE GENOMIC DNA]</scope>
    <source>
        <strain evidence="4 5">NRS-1717</strain>
    </source>
</reference>
<keyword evidence="5" id="KW-1185">Reference proteome</keyword>
<keyword evidence="2" id="KW-0663">Pyridoxal phosphate</keyword>
<evidence type="ECO:0000313" key="4">
    <source>
        <dbReference type="EMBL" id="MED4401216.1"/>
    </source>
</evidence>
<dbReference type="Gene3D" id="3.90.1150.10">
    <property type="entry name" value="Aspartate Aminotransferase, domain 1"/>
    <property type="match status" value="1"/>
</dbReference>
<comment type="caution">
    <text evidence="4">The sequence shown here is derived from an EMBL/GenBank/DDBJ whole genome shotgun (WGS) entry which is preliminary data.</text>
</comment>
<evidence type="ECO:0000256" key="2">
    <source>
        <dbReference type="ARBA" id="ARBA00022898"/>
    </source>
</evidence>